<keyword evidence="3" id="KW-1185">Reference proteome</keyword>
<name>A0A8J6ZVW4_DESMC</name>
<dbReference type="RefSeq" id="WP_193915214.1">
    <property type="nucleotide sequence ID" value="NZ_JADEXS020000001.1"/>
</dbReference>
<evidence type="ECO:0000256" key="1">
    <source>
        <dbReference type="SAM" id="SignalP"/>
    </source>
</evidence>
<proteinExistence type="predicted"/>
<dbReference type="AlphaFoldDB" id="A0A8J6ZVW4"/>
<dbReference type="EMBL" id="JADEXS010000084">
    <property type="protein sequence ID" value="MBE9022504.1"/>
    <property type="molecule type" value="Genomic_DNA"/>
</dbReference>
<evidence type="ECO:0000313" key="3">
    <source>
        <dbReference type="Proteomes" id="UP000622533"/>
    </source>
</evidence>
<accession>A0A8J6ZVW4</accession>
<feature type="signal peptide" evidence="1">
    <location>
        <begin position="1"/>
        <end position="25"/>
    </location>
</feature>
<sequence length="115" mass="12349">MKLTTLINSALIIASMTLIPGIASAQTTSNNNNGSYLQPFNIVFLAYQGYLKGQGIPSMGTLLYQYQIGKVTAKDVVEAGVKANKLPAEVINDEYYLSAVELQLSSLGNSNELCN</sequence>
<protein>
    <submittedName>
        <fullName evidence="2">Uncharacterized protein</fullName>
    </submittedName>
</protein>
<keyword evidence="1" id="KW-0732">Signal</keyword>
<dbReference type="Proteomes" id="UP000622533">
    <property type="component" value="Unassembled WGS sequence"/>
</dbReference>
<feature type="chain" id="PRO_5035186404" evidence="1">
    <location>
        <begin position="26"/>
        <end position="115"/>
    </location>
</feature>
<organism evidence="2 3">
    <name type="scientific">Desmonostoc muscorum LEGE 12446</name>
    <dbReference type="NCBI Taxonomy" id="1828758"/>
    <lineage>
        <taxon>Bacteria</taxon>
        <taxon>Bacillati</taxon>
        <taxon>Cyanobacteriota</taxon>
        <taxon>Cyanophyceae</taxon>
        <taxon>Nostocales</taxon>
        <taxon>Nostocaceae</taxon>
        <taxon>Desmonostoc</taxon>
    </lineage>
</organism>
<gene>
    <name evidence="2" type="ORF">IQ276_08715</name>
</gene>
<reference evidence="2" key="1">
    <citation type="submission" date="2020-10" db="EMBL/GenBank/DDBJ databases">
        <authorList>
            <person name="Castelo-Branco R."/>
            <person name="Eusebio N."/>
            <person name="Adriana R."/>
            <person name="Vieira A."/>
            <person name="Brugerolle De Fraissinette N."/>
            <person name="Rezende De Castro R."/>
            <person name="Schneider M.P."/>
            <person name="Vasconcelos V."/>
            <person name="Leao P.N."/>
        </authorList>
    </citation>
    <scope>NUCLEOTIDE SEQUENCE</scope>
    <source>
        <strain evidence="2">LEGE 12446</strain>
    </source>
</reference>
<evidence type="ECO:0000313" key="2">
    <source>
        <dbReference type="EMBL" id="MBE9022504.1"/>
    </source>
</evidence>
<comment type="caution">
    <text evidence="2">The sequence shown here is derived from an EMBL/GenBank/DDBJ whole genome shotgun (WGS) entry which is preliminary data.</text>
</comment>